<reference evidence="4" key="1">
    <citation type="submission" date="2020-09" db="EMBL/GenBank/DDBJ databases">
        <title>Genome seq and assembly of Limnohabitants sp.</title>
        <authorList>
            <person name="Chhetri G."/>
        </authorList>
    </citation>
    <scope>NUCLEOTIDE SEQUENCE</scope>
    <source>
        <strain evidence="4">JUR4</strain>
    </source>
</reference>
<dbReference type="PANTHER" id="PTHR30466:SF11">
    <property type="entry name" value="FLAVIN-DEPENDENT MONOOXYGENASE, REDUCTASE SUBUNIT HSAB"/>
    <property type="match status" value="1"/>
</dbReference>
<dbReference type="Pfam" id="PF01613">
    <property type="entry name" value="Flavin_Reduct"/>
    <property type="match status" value="1"/>
</dbReference>
<accession>A0A927FDW6</accession>
<dbReference type="EMBL" id="JACYFT010000001">
    <property type="protein sequence ID" value="MBD8049599.1"/>
    <property type="molecule type" value="Genomic_DNA"/>
</dbReference>
<comment type="caution">
    <text evidence="4">The sequence shown here is derived from an EMBL/GenBank/DDBJ whole genome shotgun (WGS) entry which is preliminary data.</text>
</comment>
<protein>
    <submittedName>
        <fullName evidence="4">Flavin reductase family protein</fullName>
    </submittedName>
</protein>
<dbReference type="PANTHER" id="PTHR30466">
    <property type="entry name" value="FLAVIN REDUCTASE"/>
    <property type="match status" value="1"/>
</dbReference>
<dbReference type="SMART" id="SM00903">
    <property type="entry name" value="Flavin_Reduct"/>
    <property type="match status" value="1"/>
</dbReference>
<proteinExistence type="inferred from homology"/>
<organism evidence="4 5">
    <name type="scientific">Limnohabitans radicicola</name>
    <dbReference type="NCBI Taxonomy" id="2771427"/>
    <lineage>
        <taxon>Bacteria</taxon>
        <taxon>Pseudomonadati</taxon>
        <taxon>Pseudomonadota</taxon>
        <taxon>Betaproteobacteria</taxon>
        <taxon>Burkholderiales</taxon>
        <taxon>Comamonadaceae</taxon>
        <taxon>Limnohabitans</taxon>
    </lineage>
</organism>
<evidence type="ECO:0000256" key="2">
    <source>
        <dbReference type="ARBA" id="ARBA00023002"/>
    </source>
</evidence>
<dbReference type="GO" id="GO:0042602">
    <property type="term" value="F:riboflavin reductase (NADPH) activity"/>
    <property type="evidence" value="ECO:0007669"/>
    <property type="project" value="TreeGrafter"/>
</dbReference>
<dbReference type="SUPFAM" id="SSF50475">
    <property type="entry name" value="FMN-binding split barrel"/>
    <property type="match status" value="1"/>
</dbReference>
<dbReference type="InterPro" id="IPR002563">
    <property type="entry name" value="Flavin_Rdtase-like_dom"/>
</dbReference>
<dbReference type="Proteomes" id="UP000647424">
    <property type="component" value="Unassembled WGS sequence"/>
</dbReference>
<evidence type="ECO:0000313" key="4">
    <source>
        <dbReference type="EMBL" id="MBD8049599.1"/>
    </source>
</evidence>
<evidence type="ECO:0000256" key="1">
    <source>
        <dbReference type="ARBA" id="ARBA00008898"/>
    </source>
</evidence>
<keyword evidence="2" id="KW-0560">Oxidoreductase</keyword>
<dbReference type="InterPro" id="IPR012349">
    <property type="entry name" value="Split_barrel_FMN-bd"/>
</dbReference>
<dbReference type="AlphaFoldDB" id="A0A927FDW6"/>
<feature type="domain" description="Flavin reductase like" evidence="3">
    <location>
        <begin position="25"/>
        <end position="177"/>
    </location>
</feature>
<dbReference type="InterPro" id="IPR050268">
    <property type="entry name" value="NADH-dep_flavin_reductase"/>
</dbReference>
<evidence type="ECO:0000313" key="5">
    <source>
        <dbReference type="Proteomes" id="UP000647424"/>
    </source>
</evidence>
<evidence type="ECO:0000259" key="3">
    <source>
        <dbReference type="SMART" id="SM00903"/>
    </source>
</evidence>
<dbReference type="RefSeq" id="WP_191818058.1">
    <property type="nucleotide sequence ID" value="NZ_JACYFT010000001.1"/>
</dbReference>
<sequence>MRPNPPPTVQPLTPDFEAPHFRQALSRFATGVTVITTFAPGAQKGDSASSSFVGITASSFNSVSLTPPLVLWSLGHRASSLPLFHAGTHYVVNVLAADQLDLCNRFAYGKGDRFADTAYTLGQAGLPILKGTLAWFECHNRSRHEEGDHVIFVGEVERCGFSEGSAPLVYQGGQFSTTTPLPQPLP</sequence>
<name>A0A927FDW6_9BURK</name>
<dbReference type="GO" id="GO:0010181">
    <property type="term" value="F:FMN binding"/>
    <property type="evidence" value="ECO:0007669"/>
    <property type="project" value="InterPro"/>
</dbReference>
<keyword evidence="5" id="KW-1185">Reference proteome</keyword>
<comment type="similarity">
    <text evidence="1">Belongs to the non-flavoprotein flavin reductase family.</text>
</comment>
<dbReference type="Gene3D" id="2.30.110.10">
    <property type="entry name" value="Electron Transport, Fmn-binding Protein, Chain A"/>
    <property type="match status" value="1"/>
</dbReference>
<gene>
    <name evidence="4" type="ORF">IC609_03510</name>
</gene>